<dbReference type="InterPro" id="IPR058980">
    <property type="entry name" value="Glyco_transf_N"/>
</dbReference>
<evidence type="ECO:0000256" key="1">
    <source>
        <dbReference type="ARBA" id="ARBA00009995"/>
    </source>
</evidence>
<feature type="binding site" evidence="8">
    <location>
        <position position="354"/>
    </location>
    <ligand>
        <name>UDP</name>
        <dbReference type="ChEBI" id="CHEBI:58223"/>
    </ligand>
</feature>
<dbReference type="Gene3D" id="3.40.50.2000">
    <property type="entry name" value="Glycogen Phosphorylase B"/>
    <property type="match status" value="2"/>
</dbReference>
<feature type="binding site" evidence="8">
    <location>
        <position position="355"/>
    </location>
    <ligand>
        <name>UDP</name>
        <dbReference type="ChEBI" id="CHEBI:58223"/>
    </ligand>
</feature>
<reference evidence="8" key="3">
    <citation type="submission" date="2024-07" db="PDB data bank">
        <title>Functional Characterization and Structure Basis Provide Molecular Mechanisms of UGT94BY1 for Branched-Chain Glycoside Biosynthesis.</title>
        <authorList>
            <person name="Jiang Z."/>
            <person name="Yuan Y."/>
        </authorList>
    </citation>
    <scope>X-RAY CRYSTALLOGRAPHY (2.00 ANGSTROMS) IN COMPLEX WITH UDP</scope>
</reference>
<dbReference type="AlphaFoldDB" id="A0A9Y1LBL2"/>
<organism evidence="7">
    <name type="scientific">Platycodon grandiflorus</name>
    <name type="common">Balloon flower</name>
    <name type="synonym">Campanula grandiflora</name>
    <dbReference type="NCBI Taxonomy" id="94286"/>
    <lineage>
        <taxon>Eukaryota</taxon>
        <taxon>Viridiplantae</taxon>
        <taxon>Streptophyta</taxon>
        <taxon>Embryophyta</taxon>
        <taxon>Tracheophyta</taxon>
        <taxon>Spermatophyta</taxon>
        <taxon>Magnoliopsida</taxon>
        <taxon>eudicotyledons</taxon>
        <taxon>Gunneridae</taxon>
        <taxon>Pentapetalae</taxon>
        <taxon>asterids</taxon>
        <taxon>campanulids</taxon>
        <taxon>Asterales</taxon>
        <taxon>Campanulaceae</taxon>
        <taxon>Platycodon</taxon>
    </lineage>
</organism>
<dbReference type="EMBL" id="OP626755">
    <property type="protein sequence ID" value="WES12281.1"/>
    <property type="molecule type" value="mRNA"/>
</dbReference>
<evidence type="ECO:0000256" key="4">
    <source>
        <dbReference type="RuleBase" id="RU003718"/>
    </source>
</evidence>
<feature type="binding site" evidence="8">
    <location>
        <position position="273"/>
    </location>
    <ligand>
        <name>UDP</name>
        <dbReference type="ChEBI" id="CHEBI:58223"/>
    </ligand>
</feature>
<feature type="binding site" evidence="8">
    <location>
        <position position="350"/>
    </location>
    <ligand>
        <name>UDP</name>
        <dbReference type="ChEBI" id="CHEBI:58223"/>
    </ligand>
</feature>
<dbReference type="PROSITE" id="PS00375">
    <property type="entry name" value="UDPGT"/>
    <property type="match status" value="1"/>
</dbReference>
<evidence type="ECO:0000256" key="5">
    <source>
        <dbReference type="RuleBase" id="RU362057"/>
    </source>
</evidence>
<dbReference type="InterPro" id="IPR002213">
    <property type="entry name" value="UDP_glucos_trans"/>
</dbReference>
<keyword evidence="2 4" id="KW-0328">Glycosyltransferase</keyword>
<dbReference type="SUPFAM" id="SSF53756">
    <property type="entry name" value="UDP-Glycosyltransferase/glycogen phosphorylase"/>
    <property type="match status" value="1"/>
</dbReference>
<keyword evidence="3 4" id="KW-0808">Transferase</keyword>
<dbReference type="PANTHER" id="PTHR48044:SF87">
    <property type="entry name" value="GLUCOSYL_GLUCURONOSYL TRANSFERASES"/>
    <property type="match status" value="1"/>
</dbReference>
<evidence type="ECO:0007829" key="8">
    <source>
        <dbReference type="PDB" id="9IMI"/>
    </source>
</evidence>
<dbReference type="FunFam" id="3.40.50.2000:FF:000060">
    <property type="entry name" value="Glycosyltransferase"/>
    <property type="match status" value="1"/>
</dbReference>
<proteinExistence type="evidence at protein level"/>
<evidence type="ECO:0000256" key="2">
    <source>
        <dbReference type="ARBA" id="ARBA00022676"/>
    </source>
</evidence>
<sequence length="463" mass="52263">MDRENEGSLRVLMLPWLAHGHISPFLELAKRLAKKNFHIYLCSTPINLSSIKRTISQEYSLSIQLVELPLPSLPDLPPQYHTTNGLPPHLMPTLKRAYEMSSPTFSNILKTLLPDLLIYDFNQTWAVDAATSLNIPSVQFSTTGTITASFAMYMLKNPDSENAKYPFPEIYLREYELERMRKAWVESSKVSDSNEGDQLLECASKSCGIILIKSFRELEGKYIDFFSELSGKKIVPVGPLVQESLDDQDEKGEIIQWLDKKDKSSVVFVSFGSEYFLTSEEMEEIAHGLECGNVNFIWVLRFPVGKKISVAEALPKGFLERIGDRGMVVEGWAPQAKILKHSSTGGFVSHCGWSSIMESMKLGIPIIAMPMQLDQPFNARLLEEFGVAMEVVREKDGTLRREEIANVIRKVVVEKSGEGMRAKARQVSESLRKKGDEEVDEVVAELLQICRKYELIGKMSTLR</sequence>
<feature type="domain" description="Glycosyltransferase N-terminal" evidence="6">
    <location>
        <begin position="9"/>
        <end position="241"/>
    </location>
</feature>
<reference evidence="7" key="2">
    <citation type="journal article" date="2023" name="Angew. Chem. Int. Ed.">
        <title>MALDI Imaging Assisted Discovery of a Di-O-glycosyltransferase from Platycodon grandiflorum Root. .</title>
        <authorList>
            <person name="Tang W."/>
            <person name="Shi J.J."/>
            <person name="Liu W."/>
            <person name="Lu X."/>
            <person name="Li B."/>
        </authorList>
    </citation>
    <scope>NUCLEOTIDE SEQUENCE</scope>
</reference>
<evidence type="ECO:0000259" key="6">
    <source>
        <dbReference type="Pfam" id="PF26168"/>
    </source>
</evidence>
<comment type="similarity">
    <text evidence="1 4">Belongs to the UDP-glycosyltransferase family.</text>
</comment>
<dbReference type="Pfam" id="PF00201">
    <property type="entry name" value="UDPGT"/>
    <property type="match status" value="1"/>
</dbReference>
<dbReference type="GO" id="GO:0008194">
    <property type="term" value="F:UDP-glycosyltransferase activity"/>
    <property type="evidence" value="ECO:0007669"/>
    <property type="project" value="InterPro"/>
</dbReference>
<protein>
    <recommendedName>
        <fullName evidence="5">Glycosyltransferase</fullName>
        <ecNumber evidence="5">2.4.1.-</ecNumber>
    </recommendedName>
</protein>
<dbReference type="PDB" id="9IMI">
    <property type="method" value="X-ray"/>
    <property type="resolution" value="2.00 A"/>
    <property type="chains" value="A=1-463"/>
</dbReference>
<dbReference type="EC" id="2.4.1.-" evidence="5"/>
<dbReference type="Pfam" id="PF26168">
    <property type="entry name" value="Glyco_transf_N"/>
    <property type="match status" value="1"/>
</dbReference>
<reference evidence="7" key="1">
    <citation type="submission" date="2022-10" db="EMBL/GenBank/DDBJ databases">
        <authorList>
            <person name="Li B."/>
            <person name="Lu X."/>
            <person name="Shi J."/>
        </authorList>
    </citation>
    <scope>NUCLEOTIDE SEQUENCE</scope>
</reference>
<keyword evidence="8" id="KW-0547">Nucleotide-binding</keyword>
<name>A0A9Y1LBL2_PLAGD</name>
<dbReference type="CDD" id="cd03784">
    <property type="entry name" value="GT1_Gtf-like"/>
    <property type="match status" value="1"/>
</dbReference>
<accession>A0A9Y1LBL2</accession>
<evidence type="ECO:0000256" key="3">
    <source>
        <dbReference type="ARBA" id="ARBA00022679"/>
    </source>
</evidence>
<feature type="binding site" evidence="8">
    <location>
        <position position="333"/>
    </location>
    <ligand>
        <name>UDP</name>
        <dbReference type="ChEBI" id="CHEBI:58223"/>
    </ligand>
</feature>
<dbReference type="InterPro" id="IPR035595">
    <property type="entry name" value="UDP_glycos_trans_CS"/>
</dbReference>
<feature type="binding site" evidence="8">
    <location>
        <position position="358"/>
    </location>
    <ligand>
        <name>UDP</name>
        <dbReference type="ChEBI" id="CHEBI:58223"/>
    </ligand>
</feature>
<keyword evidence="8" id="KW-0002">3D-structure</keyword>
<evidence type="ECO:0000313" key="7">
    <source>
        <dbReference type="EMBL" id="WES12281.1"/>
    </source>
</evidence>
<dbReference type="PANTHER" id="PTHR48044">
    <property type="entry name" value="GLYCOSYLTRANSFERASE"/>
    <property type="match status" value="1"/>
</dbReference>
<dbReference type="GO" id="GO:0016138">
    <property type="term" value="P:glycoside biosynthetic process"/>
    <property type="evidence" value="ECO:0007669"/>
    <property type="project" value="UniProtKB-ARBA"/>
</dbReference>